<name>A0A8J7DY19_9CYAN</name>
<evidence type="ECO:0000313" key="2">
    <source>
        <dbReference type="EMBL" id="MBE9116523.1"/>
    </source>
</evidence>
<organism evidence="2 3">
    <name type="scientific">Lusitaniella coriacea LEGE 07157</name>
    <dbReference type="NCBI Taxonomy" id="945747"/>
    <lineage>
        <taxon>Bacteria</taxon>
        <taxon>Bacillati</taxon>
        <taxon>Cyanobacteriota</taxon>
        <taxon>Cyanophyceae</taxon>
        <taxon>Spirulinales</taxon>
        <taxon>Lusitaniellaceae</taxon>
        <taxon>Lusitaniella</taxon>
    </lineage>
</organism>
<feature type="signal peptide" evidence="1">
    <location>
        <begin position="1"/>
        <end position="26"/>
    </location>
</feature>
<sequence length="665" mass="75794">MEKSIVRPIYSLSTILLFAIASISCTTPQPQTTPASPVANISPISSSQEVPDIETLLNLKLAPIPENLQNPWTPELEAEFQQRAQEIIRFYADPKEYGNTFQENEKRSYVKAMFDFLAGNRERAIAFLQKEDSQAKDHEHTNGIDYYFSFTLKGQIRKYFLLGEYLEPDYKQRMYDGAKKWTEQDPVGRPHPLYGNGDGTGKDWSIQRRGGWVDSRNTDNLRAMREVAVYLMAEETGNEEVRQRYKERLQRYVWALYHIGMGEWDSENYMGHTFAPYLNLYDFAKDPEMKALAKAALDWMSASAAIKYYRGGWGGPTKRDYSGANVVYGSSAARTFALYFGDTPLPDPDPERDTLHLITSRYRPPLAVVALARKQFEKPVELLATKPAYENWKEGGEDKPRYWETSFFGHRYQMGSVISEFPDGDVGPFKLMAYNADRGVDFFVANTGGKWVQPGKKRGDQIGQFRNLLLWLRPGDKPFFFQIPKAANAEVQNGVWFFQLENTWLAVHPINLDAYTEVAIGKKKLAQRYENEQTLKATPKGNSYAGFALEVGEPESHGSYEDFKRAITNKQKLNLRRLASGNVLFTGSDGNRLELQYNSDNDSPQIKRNGVEFARATESRHFELYNPIEGAEMISLGWKMGTLKVKAGGQVFQTTVTEDRTVVRD</sequence>
<accession>A0A8J7DY19</accession>
<keyword evidence="3" id="KW-1185">Reference proteome</keyword>
<dbReference type="Proteomes" id="UP000654482">
    <property type="component" value="Unassembled WGS sequence"/>
</dbReference>
<evidence type="ECO:0000313" key="3">
    <source>
        <dbReference type="Proteomes" id="UP000654482"/>
    </source>
</evidence>
<reference evidence="2" key="1">
    <citation type="submission" date="2020-10" db="EMBL/GenBank/DDBJ databases">
        <authorList>
            <person name="Castelo-Branco R."/>
            <person name="Eusebio N."/>
            <person name="Adriana R."/>
            <person name="Vieira A."/>
            <person name="Brugerolle De Fraissinette N."/>
            <person name="Rezende De Castro R."/>
            <person name="Schneider M.P."/>
            <person name="Vasconcelos V."/>
            <person name="Leao P.N."/>
        </authorList>
    </citation>
    <scope>NUCLEOTIDE SEQUENCE</scope>
    <source>
        <strain evidence="2">LEGE 07157</strain>
    </source>
</reference>
<evidence type="ECO:0000256" key="1">
    <source>
        <dbReference type="SAM" id="SignalP"/>
    </source>
</evidence>
<proteinExistence type="predicted"/>
<gene>
    <name evidence="2" type="ORF">IQ249_11495</name>
</gene>
<comment type="caution">
    <text evidence="2">The sequence shown here is derived from an EMBL/GenBank/DDBJ whole genome shotgun (WGS) entry which is preliminary data.</text>
</comment>
<dbReference type="PROSITE" id="PS51257">
    <property type="entry name" value="PROKAR_LIPOPROTEIN"/>
    <property type="match status" value="1"/>
</dbReference>
<dbReference type="EMBL" id="JADEWZ010000015">
    <property type="protein sequence ID" value="MBE9116523.1"/>
    <property type="molecule type" value="Genomic_DNA"/>
</dbReference>
<dbReference type="AlphaFoldDB" id="A0A8J7DY19"/>
<protein>
    <submittedName>
        <fullName evidence="2">Uncharacterized protein</fullName>
    </submittedName>
</protein>
<feature type="chain" id="PRO_5035215411" evidence="1">
    <location>
        <begin position="27"/>
        <end position="665"/>
    </location>
</feature>
<keyword evidence="1" id="KW-0732">Signal</keyword>
<dbReference type="RefSeq" id="WP_194029615.1">
    <property type="nucleotide sequence ID" value="NZ_JADEWZ010000015.1"/>
</dbReference>